<evidence type="ECO:0000313" key="1">
    <source>
        <dbReference type="EMBL" id="KAA9327622.1"/>
    </source>
</evidence>
<proteinExistence type="predicted"/>
<evidence type="ECO:0000313" key="2">
    <source>
        <dbReference type="Proteomes" id="UP000326380"/>
    </source>
</evidence>
<dbReference type="EMBL" id="VTWU01000006">
    <property type="protein sequence ID" value="KAA9327622.1"/>
    <property type="molecule type" value="Genomic_DNA"/>
</dbReference>
<dbReference type="NCBIfam" id="TIGR04183">
    <property type="entry name" value="Por_Secre_tail"/>
    <property type="match status" value="1"/>
</dbReference>
<dbReference type="Proteomes" id="UP000326380">
    <property type="component" value="Unassembled WGS sequence"/>
</dbReference>
<sequence>MRRFYRLSRRSVRLRPVQLLGLLLLLAWPTSHAFAQAPTWQRAVPVAQASGGYTQVLATTTDAAGNVYLTGIFYGTVVLGSATLVSNGQADVFVAKWSSATGTYAWAAGAGGSRIDLATGIAVSGSSVYITGDFVGTITFGATTLSNAAALNTDVFVAKLTDAGTSASFTWAQQAGGALDDYPGALVVSGSTVYLSGVSQRQATFGSISVNTPGPNTFVAKLTDAGATAAWVWVQSSGGASLESAPALAQSGSSLYVAGSFHGSSTTFGSTTLTNANAVLGNPDVFVAKLTDAGASAAWVWARSAGGPEYDEAKALAVSGPSVYLTGYFRSATIGFGSTTLANANPTLLTPDVFVAKLTDAGPSASFTWAQQAGGPDIEEVRALAVSGAQVYITGSFNSPTASFGATTLTNSVGDGTADVYVARLTDAGPTASISWAQQAGSPNGDIGRALAIRGNAVYVAGESGGAARFGSQTLPSPASTFGGFWASFTDPLLLASTAPAGPAPLALFPTPATAYVRVPALPAGTAVQLVDALGRVARTTTVSAAAQVSVRGLPAGLYTLRAPGAHGRTHTARLLVE</sequence>
<dbReference type="InterPro" id="IPR026444">
    <property type="entry name" value="Secre_tail"/>
</dbReference>
<organism evidence="1 2">
    <name type="scientific">Hymenobacter busanensis</name>
    <dbReference type="NCBI Taxonomy" id="2607656"/>
    <lineage>
        <taxon>Bacteria</taxon>
        <taxon>Pseudomonadati</taxon>
        <taxon>Bacteroidota</taxon>
        <taxon>Cytophagia</taxon>
        <taxon>Cytophagales</taxon>
        <taxon>Hymenobacteraceae</taxon>
        <taxon>Hymenobacter</taxon>
    </lineage>
</organism>
<keyword evidence="2" id="KW-1185">Reference proteome</keyword>
<gene>
    <name evidence="1" type="ORF">F0P96_16730</name>
</gene>
<protein>
    <submittedName>
        <fullName evidence="1">T9SS type A sorting domain-containing protein</fullName>
    </submittedName>
</protein>
<dbReference type="RefSeq" id="WP_151080069.1">
    <property type="nucleotide sequence ID" value="NZ_CP047647.1"/>
</dbReference>
<name>A0A7L4ZS11_9BACT</name>
<reference evidence="1 2" key="1">
    <citation type="submission" date="2019-09" db="EMBL/GenBank/DDBJ databases">
        <title>Genome sequence of Hymenobacter sp. M3.</title>
        <authorList>
            <person name="Srinivasan S."/>
        </authorList>
    </citation>
    <scope>NUCLEOTIDE SEQUENCE [LARGE SCALE GENOMIC DNA]</scope>
    <source>
        <strain evidence="1 2">M3</strain>
    </source>
</reference>
<accession>A0A7L4ZS11</accession>
<dbReference type="AlphaFoldDB" id="A0A7L4ZS11"/>
<comment type="caution">
    <text evidence="1">The sequence shown here is derived from an EMBL/GenBank/DDBJ whole genome shotgun (WGS) entry which is preliminary data.</text>
</comment>